<accession>A0ABV7GTP4</accession>
<dbReference type="SUPFAM" id="SSF51604">
    <property type="entry name" value="Enolase C-terminal domain-like"/>
    <property type="match status" value="1"/>
</dbReference>
<organism evidence="6 7">
    <name type="scientific">Psychromarinibacter halotolerans</name>
    <dbReference type="NCBI Taxonomy" id="1775175"/>
    <lineage>
        <taxon>Bacteria</taxon>
        <taxon>Pseudomonadati</taxon>
        <taxon>Pseudomonadota</taxon>
        <taxon>Alphaproteobacteria</taxon>
        <taxon>Rhodobacterales</taxon>
        <taxon>Paracoccaceae</taxon>
        <taxon>Psychromarinibacter</taxon>
    </lineage>
</organism>
<dbReference type="SFLD" id="SFLDG00179">
    <property type="entry name" value="mandelate_racemase"/>
    <property type="match status" value="1"/>
</dbReference>
<reference evidence="7" key="1">
    <citation type="journal article" date="2019" name="Int. J. Syst. Evol. Microbiol.">
        <title>The Global Catalogue of Microorganisms (GCM) 10K type strain sequencing project: providing services to taxonomists for standard genome sequencing and annotation.</title>
        <authorList>
            <consortium name="The Broad Institute Genomics Platform"/>
            <consortium name="The Broad Institute Genome Sequencing Center for Infectious Disease"/>
            <person name="Wu L."/>
            <person name="Ma J."/>
        </authorList>
    </citation>
    <scope>NUCLEOTIDE SEQUENCE [LARGE SCALE GENOMIC DNA]</scope>
    <source>
        <strain evidence="7">KCTC 52366</strain>
    </source>
</reference>
<dbReference type="SMART" id="SM00922">
    <property type="entry name" value="MR_MLE"/>
    <property type="match status" value="1"/>
</dbReference>
<feature type="domain" description="Mandelate racemase/muconate lactonizing enzyme C-terminal" evidence="5">
    <location>
        <begin position="146"/>
        <end position="243"/>
    </location>
</feature>
<dbReference type="Proteomes" id="UP001595632">
    <property type="component" value="Unassembled WGS sequence"/>
</dbReference>
<evidence type="ECO:0000259" key="5">
    <source>
        <dbReference type="SMART" id="SM00922"/>
    </source>
</evidence>
<keyword evidence="3" id="KW-0460">Magnesium</keyword>
<gene>
    <name evidence="6" type="ORF">ACFOGP_12630</name>
</gene>
<dbReference type="Pfam" id="PF02746">
    <property type="entry name" value="MR_MLE_N"/>
    <property type="match status" value="1"/>
</dbReference>
<dbReference type="PANTHER" id="PTHR13794:SF58">
    <property type="entry name" value="MITOCHONDRIAL ENOLASE SUPERFAMILY MEMBER 1"/>
    <property type="match status" value="1"/>
</dbReference>
<dbReference type="InterPro" id="IPR013341">
    <property type="entry name" value="Mandelate_racemase_N_dom"/>
</dbReference>
<keyword evidence="2" id="KW-0479">Metal-binding</keyword>
<dbReference type="InterPro" id="IPR018110">
    <property type="entry name" value="Mandel_Rmase/mucon_lact_enz_CS"/>
</dbReference>
<evidence type="ECO:0000256" key="1">
    <source>
        <dbReference type="ARBA" id="ARBA00001946"/>
    </source>
</evidence>
<comment type="caution">
    <text evidence="6">The sequence shown here is derived from an EMBL/GenBank/DDBJ whole genome shotgun (WGS) entry which is preliminary data.</text>
</comment>
<evidence type="ECO:0000313" key="7">
    <source>
        <dbReference type="Proteomes" id="UP001595632"/>
    </source>
</evidence>
<dbReference type="PANTHER" id="PTHR13794">
    <property type="entry name" value="ENOLASE SUPERFAMILY, MANDELATE RACEMASE"/>
    <property type="match status" value="1"/>
</dbReference>
<dbReference type="RefSeq" id="WP_275630844.1">
    <property type="nucleotide sequence ID" value="NZ_JARGYD010000001.1"/>
</dbReference>
<dbReference type="SUPFAM" id="SSF54826">
    <property type="entry name" value="Enolase N-terminal domain-like"/>
    <property type="match status" value="1"/>
</dbReference>
<dbReference type="CDD" id="cd03316">
    <property type="entry name" value="MR_like"/>
    <property type="match status" value="1"/>
</dbReference>
<evidence type="ECO:0000256" key="3">
    <source>
        <dbReference type="ARBA" id="ARBA00022842"/>
    </source>
</evidence>
<dbReference type="Gene3D" id="3.30.390.10">
    <property type="entry name" value="Enolase-like, N-terminal domain"/>
    <property type="match status" value="1"/>
</dbReference>
<dbReference type="InterPro" id="IPR029065">
    <property type="entry name" value="Enolase_C-like"/>
</dbReference>
<evidence type="ECO:0000313" key="6">
    <source>
        <dbReference type="EMBL" id="MFC3143559.1"/>
    </source>
</evidence>
<keyword evidence="7" id="KW-1185">Reference proteome</keyword>
<proteinExistence type="predicted"/>
<protein>
    <submittedName>
        <fullName evidence="6">Mandelate racemase/muconate lactonizing enzyme family protein</fullName>
    </submittedName>
</protein>
<dbReference type="InterPro" id="IPR013342">
    <property type="entry name" value="Mandelate_racemase_C"/>
</dbReference>
<dbReference type="Gene3D" id="3.20.20.120">
    <property type="entry name" value="Enolase-like C-terminal domain"/>
    <property type="match status" value="1"/>
</dbReference>
<dbReference type="InterPro" id="IPR036849">
    <property type="entry name" value="Enolase-like_C_sf"/>
</dbReference>
<dbReference type="Pfam" id="PF13378">
    <property type="entry name" value="MR_MLE_C"/>
    <property type="match status" value="1"/>
</dbReference>
<dbReference type="SFLD" id="SFLDS00001">
    <property type="entry name" value="Enolase"/>
    <property type="match status" value="1"/>
</dbReference>
<dbReference type="InterPro" id="IPR029017">
    <property type="entry name" value="Enolase-like_N"/>
</dbReference>
<evidence type="ECO:0000256" key="4">
    <source>
        <dbReference type="SAM" id="MobiDB-lite"/>
    </source>
</evidence>
<dbReference type="InterPro" id="IPR046945">
    <property type="entry name" value="RHMD-like"/>
</dbReference>
<comment type="cofactor">
    <cofactor evidence="1">
        <name>Mg(2+)</name>
        <dbReference type="ChEBI" id="CHEBI:18420"/>
    </cofactor>
</comment>
<feature type="region of interest" description="Disordered" evidence="4">
    <location>
        <begin position="348"/>
        <end position="377"/>
    </location>
</feature>
<sequence>MSEMTIRDARVRLFRVPPVTRLEDATHVVSHVELITVTLRTDAHEATGLSYTAGVGGSAVAAMLRDDCLPHLVGRDGGDAAALWDWMRGHLYRTGFGATTTLALAAIDTALWELRAQADDQPLWRLAGAETPGIRAYASLIDLAPPDALAERLTQLRAEGYRWFKIKVGLPDIADDLARLSAAREAIGPDDRLSVDANMGFDLEEAVRRARAFDRFGLEWLEEPLPAEDIAGHAALRRRCGIPVAVGESLYTPEDIAHYLQAGAVDIVQADIARIGGITPWLATARLAEAAGRPVAPHYMAEWAVHLLPAVPNALVLENVLGAGLAELGVASPPLRIEKGRALPPEGAGHGLQFHLDDSPHEVPLGPPLFTPQRSRK</sequence>
<evidence type="ECO:0000256" key="2">
    <source>
        <dbReference type="ARBA" id="ARBA00022723"/>
    </source>
</evidence>
<dbReference type="PROSITE" id="PS00909">
    <property type="entry name" value="MR_MLE_2"/>
    <property type="match status" value="1"/>
</dbReference>
<dbReference type="EMBL" id="JBHRTB010000010">
    <property type="protein sequence ID" value="MFC3143559.1"/>
    <property type="molecule type" value="Genomic_DNA"/>
</dbReference>
<name>A0ABV7GTP4_9RHOB</name>